<dbReference type="HOGENOM" id="CLU_031397_3_0_10"/>
<dbReference type="AlphaFoldDB" id="F4C5R8"/>
<name>F4C5R8_SPHS2</name>
<proteinExistence type="predicted"/>
<evidence type="ECO:0000313" key="2">
    <source>
        <dbReference type="EMBL" id="ADZ79877.1"/>
    </source>
</evidence>
<dbReference type="InterPro" id="IPR017945">
    <property type="entry name" value="DHBP_synth_RibB-like_a/b_dom"/>
</dbReference>
<dbReference type="NCBIfam" id="TIGR00057">
    <property type="entry name" value="L-threonylcarbamoyladenylate synthase"/>
    <property type="match status" value="1"/>
</dbReference>
<dbReference type="eggNOG" id="COG0009">
    <property type="taxonomic scope" value="Bacteria"/>
</dbReference>
<organism evidence="2">
    <name type="scientific">Sphingobacterium sp. (strain 21)</name>
    <dbReference type="NCBI Taxonomy" id="743722"/>
    <lineage>
        <taxon>Bacteria</taxon>
        <taxon>Pseudomonadati</taxon>
        <taxon>Bacteroidota</taxon>
        <taxon>Sphingobacteriia</taxon>
        <taxon>Sphingobacteriales</taxon>
        <taxon>Sphingobacteriaceae</taxon>
        <taxon>Sphingobacterium</taxon>
    </lineage>
</organism>
<dbReference type="InterPro" id="IPR006070">
    <property type="entry name" value="Sua5-like_dom"/>
</dbReference>
<dbReference type="PROSITE" id="PS51163">
    <property type="entry name" value="YRDC"/>
    <property type="match status" value="1"/>
</dbReference>
<dbReference type="Pfam" id="PF01300">
    <property type="entry name" value="Sua5_yciO_yrdC"/>
    <property type="match status" value="1"/>
</dbReference>
<dbReference type="PANTHER" id="PTHR42828">
    <property type="entry name" value="DHBP SYNTHASE RIBB-LIKE ALPHA/BETA DOMAIN-CONTAINING PROTEIN"/>
    <property type="match status" value="1"/>
</dbReference>
<gene>
    <name evidence="2" type="ordered locus">Sph21_3336</name>
</gene>
<sequence length="235" mass="26213">MAESDGSSSSSAYLQVRFRLFNFEFLLFNMLIRIYPENPNERAIEQVVAVLKKGGIIIYPTDTVYGIGCDITNQKAIETLCRIRGIKPEKANLSFICYDLTDIAQYTKPIDTATFRLLKKSLPGPFTYIFNASNQVPKLMSSNKKTVGIRVPDNNIAREIVRQLGNPIVSASIHDEDEILEYSTDPELIHEKFQNLVDLVIDGGYGGNEASTVVDCTSGEFDVIRQGKGDLSVYL</sequence>
<dbReference type="PANTHER" id="PTHR42828:SF3">
    <property type="entry name" value="THREONYLCARBAMOYL-AMP SYNTHASE"/>
    <property type="match status" value="1"/>
</dbReference>
<dbReference type="KEGG" id="shg:Sph21_3336"/>
<accession>F4C5R8</accession>
<dbReference type="GO" id="GO:0003725">
    <property type="term" value="F:double-stranded RNA binding"/>
    <property type="evidence" value="ECO:0007669"/>
    <property type="project" value="InterPro"/>
</dbReference>
<protein>
    <submittedName>
        <fullName evidence="2">Sua5/YciO/YrdC/YwlC family protein</fullName>
    </submittedName>
</protein>
<feature type="domain" description="YrdC-like" evidence="1">
    <location>
        <begin position="41"/>
        <end position="229"/>
    </location>
</feature>
<dbReference type="STRING" id="743722.Sph21_3336"/>
<dbReference type="PATRIC" id="fig|743722.3.peg.3567"/>
<dbReference type="InterPro" id="IPR052532">
    <property type="entry name" value="SUA5_domain"/>
</dbReference>
<reference evidence="2" key="1">
    <citation type="submission" date="2011-03" db="EMBL/GenBank/DDBJ databases">
        <title>Complete sequence of Sphingobacterium sp. 21.</title>
        <authorList>
            <consortium name="US DOE Joint Genome Institute"/>
            <person name="Lucas S."/>
            <person name="Copeland A."/>
            <person name="Lapidus A."/>
            <person name="Cheng J.-F."/>
            <person name="Goodwin L."/>
            <person name="Pitluck S."/>
            <person name="Davenport K."/>
            <person name="Detter J.C."/>
            <person name="Han C."/>
            <person name="Tapia R."/>
            <person name="Land M."/>
            <person name="Hauser L."/>
            <person name="Kyrpides N."/>
            <person name="Ivanova N."/>
            <person name="Ovchinnikova G."/>
            <person name="Pagani I."/>
            <person name="Siebers A.K."/>
            <person name="Allgaier M."/>
            <person name="Thelen M.P."/>
            <person name="Hugenholtz P."/>
            <person name="Woyke T."/>
        </authorList>
    </citation>
    <scope>NUCLEOTIDE SEQUENCE</scope>
    <source>
        <strain evidence="2">21</strain>
    </source>
</reference>
<dbReference type="SUPFAM" id="SSF55821">
    <property type="entry name" value="YrdC/RibB"/>
    <property type="match status" value="1"/>
</dbReference>
<dbReference type="Gene3D" id="3.90.870.10">
    <property type="entry name" value="DHBP synthase"/>
    <property type="match status" value="1"/>
</dbReference>
<evidence type="ECO:0000259" key="1">
    <source>
        <dbReference type="PROSITE" id="PS51163"/>
    </source>
</evidence>
<dbReference type="EMBL" id="CP002584">
    <property type="protein sequence ID" value="ADZ79877.1"/>
    <property type="molecule type" value="Genomic_DNA"/>
</dbReference>